<feature type="compositionally biased region" description="Basic and acidic residues" evidence="2">
    <location>
        <begin position="1103"/>
        <end position="1116"/>
    </location>
</feature>
<accession>A0A210Q3Q1</accession>
<feature type="compositionally biased region" description="Basic and acidic residues" evidence="2">
    <location>
        <begin position="924"/>
        <end position="935"/>
    </location>
</feature>
<feature type="coiled-coil region" evidence="1">
    <location>
        <begin position="476"/>
        <end position="761"/>
    </location>
</feature>
<feature type="compositionally biased region" description="Acidic residues" evidence="2">
    <location>
        <begin position="346"/>
        <end position="359"/>
    </location>
</feature>
<feature type="region of interest" description="Disordered" evidence="2">
    <location>
        <begin position="1031"/>
        <end position="1052"/>
    </location>
</feature>
<feature type="coiled-coil region" evidence="1">
    <location>
        <begin position="76"/>
        <end position="114"/>
    </location>
</feature>
<dbReference type="InterPro" id="IPR031476">
    <property type="entry name" value="DUF4686"/>
</dbReference>
<dbReference type="PANTHER" id="PTHR34479:SF1">
    <property type="entry name" value="COILED-COIL DOMAIN-CONTAINING PROTEIN 30"/>
    <property type="match status" value="1"/>
</dbReference>
<reference evidence="3 4" key="1">
    <citation type="journal article" date="2017" name="Nat. Ecol. Evol.">
        <title>Scallop genome provides insights into evolution of bilaterian karyotype and development.</title>
        <authorList>
            <person name="Wang S."/>
            <person name="Zhang J."/>
            <person name="Jiao W."/>
            <person name="Li J."/>
            <person name="Xun X."/>
            <person name="Sun Y."/>
            <person name="Guo X."/>
            <person name="Huan P."/>
            <person name="Dong B."/>
            <person name="Zhang L."/>
            <person name="Hu X."/>
            <person name="Sun X."/>
            <person name="Wang J."/>
            <person name="Zhao C."/>
            <person name="Wang Y."/>
            <person name="Wang D."/>
            <person name="Huang X."/>
            <person name="Wang R."/>
            <person name="Lv J."/>
            <person name="Li Y."/>
            <person name="Zhang Z."/>
            <person name="Liu B."/>
            <person name="Lu W."/>
            <person name="Hui Y."/>
            <person name="Liang J."/>
            <person name="Zhou Z."/>
            <person name="Hou R."/>
            <person name="Li X."/>
            <person name="Liu Y."/>
            <person name="Li H."/>
            <person name="Ning X."/>
            <person name="Lin Y."/>
            <person name="Zhao L."/>
            <person name="Xing Q."/>
            <person name="Dou J."/>
            <person name="Li Y."/>
            <person name="Mao J."/>
            <person name="Guo H."/>
            <person name="Dou H."/>
            <person name="Li T."/>
            <person name="Mu C."/>
            <person name="Jiang W."/>
            <person name="Fu Q."/>
            <person name="Fu X."/>
            <person name="Miao Y."/>
            <person name="Liu J."/>
            <person name="Yu Q."/>
            <person name="Li R."/>
            <person name="Liao H."/>
            <person name="Li X."/>
            <person name="Kong Y."/>
            <person name="Jiang Z."/>
            <person name="Chourrout D."/>
            <person name="Li R."/>
            <person name="Bao Z."/>
        </authorList>
    </citation>
    <scope>NUCLEOTIDE SEQUENCE [LARGE SCALE GENOMIC DNA]</scope>
    <source>
        <strain evidence="3 4">PY_sf001</strain>
    </source>
</reference>
<sequence>MASPETPEAMELESPEDIRREIDQKLEEDGMSHDCTDEDKLLLVWKLYQHTEATLQTAIENEEKLKLAQTAEMQEVENYVEHIRHLSDEREALIQELETENDQLKGDITQLKHDQNAEAVLNETAEMLIQQGLDDIAMVSTSEQIAFLLVERARLLDELEAEQSRTISPMEAITDGEVSEDILKLTLEKERNEHEEELIQARDSIRSLKTNYEEEINGLMDENNKLEDDLVQTKEKLVDIEKENTVLKDEIQQFKSDSDSRASTPRVGRPPSPARMPNDVALRNIIQEKTKLEGELLTLKSHIRNLESTNEENSQKIKNVEEELAKTQSLHQQLQMKNRSLKSEIEEAEQQLDEAESNVDEMSAEKDKMKESLNSTENEMKTLRAELQASSSLKEIVDILSSEKNQLTEELGTLKKEFDEVCTEKEELTEEKLMMSKSEIELTNQLHSLKFELGSKADTGEFQKQSDQLLQTLDLLDSATTELESLRSNTDTLTKENKELLNRLEMAQEELKNLKQEGQEVAKQDIILAHVKDQNQKLSKEVNTLSTDLEHSQKVEDDLIQKLDNLQQQHDEANDRYNKEVEDLKSKLQLTFSELGKSKTLLEEQYGQNSELQDQLQVLERTLNETCQTKRAIETKASEAGQLAQQINQLENQLLEKGTFEQMFEEKRDEISLLEKELDELEGLKFELEDTREQLEKERNVRFKMESTIHELEQIMEDQKIDNENMQQSLNNKLKTYENRVKALQDDLFAAQDEIQTMQETHEKELLKVKATSIDLQERMQAEKGRSLQAEVNSANQRIDAQKNENLERQLETLKIRLAESNNILELTTRDKSAKEHEIKVLNESVKQNEIDGRTVNTLKKELTTAQRELEHLHLSTKYSEDERQRHMDKIHSLEDFSKQLELDNREIASKLSESVSKMQTMEDQLKRDKQRNSDKQYQSSVHVTQVEKDLEGSTKQNRQLRDELQKKQTYVMRLEADAIGNAAKYESTIARLESELGDMKNYHKKEVESTQDRLDAANRELGHLREQLREKEQEASTNLQEVSRSKGATDRLEAQLQTEIKIRTDMENRNTALDQEVSKILRSRNVWTQVRTLMEKNASLESSKRSLEDELERKRSTTRQSETSFAHSTASQEVAMKSLSSRADLAEKRIPVGKGGNSVWSCIPIIHAEKLQQDFSDVSFKLRSVEHQLAQADDLKHTLMDKKEQISQLRNQLEAEKLQRTLLDQTVSELKHQVSLLKQRESKVSEQNRELQHTILDLESKMEDMADRNQTSLEMDSNAYLGNSWDSKQQHLTDVGKRSLMDQITRLQKEVKDLQYELLTVNERREIQERKYEDRKMKTKHKLMRAREFYAKERNRMTEQMTRMDEDLSLTRSTLRKELDWKEKIDKNYQHLLHEKRDLLSRLADQDETLREKGRSVSTLQVRSKYLEDENSRLLDRIELINQQKLGIDKVLKDFKLGKDRELTRSLVLSPADSHHPHSLTGGTSGLGNSVDSSWANDYRDNITPFRTQTSNVDTYLNRNYSGGTVDLYRAETGSEDSYSHEFDA</sequence>
<feature type="coiled-coil region" evidence="1">
    <location>
        <begin position="1298"/>
        <end position="1325"/>
    </location>
</feature>
<dbReference type="Gene3D" id="1.10.287.1490">
    <property type="match status" value="1"/>
</dbReference>
<dbReference type="EMBL" id="NEDP02005113">
    <property type="protein sequence ID" value="OWF43388.1"/>
    <property type="molecule type" value="Genomic_DNA"/>
</dbReference>
<feature type="region of interest" description="Disordered" evidence="2">
    <location>
        <begin position="1100"/>
        <end position="1134"/>
    </location>
</feature>
<proteinExistence type="predicted"/>
<comment type="caution">
    <text evidence="3">The sequence shown here is derived from an EMBL/GenBank/DDBJ whole genome shotgun (WGS) entry which is preliminary data.</text>
</comment>
<gene>
    <name evidence="3" type="ORF">KP79_PYT21783</name>
</gene>
<feature type="coiled-coil region" evidence="1">
    <location>
        <begin position="1193"/>
        <end position="1269"/>
    </location>
</feature>
<dbReference type="PANTHER" id="PTHR34479">
    <property type="entry name" value="COILED-COIL DOMAIN-CONTAINING PROTEIN 30"/>
    <property type="match status" value="1"/>
</dbReference>
<feature type="compositionally biased region" description="Polar residues" evidence="2">
    <location>
        <begin position="914"/>
        <end position="923"/>
    </location>
</feature>
<dbReference type="Proteomes" id="UP000242188">
    <property type="component" value="Unassembled WGS sequence"/>
</dbReference>
<organism evidence="3 4">
    <name type="scientific">Mizuhopecten yessoensis</name>
    <name type="common">Japanese scallop</name>
    <name type="synonym">Patinopecten yessoensis</name>
    <dbReference type="NCBI Taxonomy" id="6573"/>
    <lineage>
        <taxon>Eukaryota</taxon>
        <taxon>Metazoa</taxon>
        <taxon>Spiralia</taxon>
        <taxon>Lophotrochozoa</taxon>
        <taxon>Mollusca</taxon>
        <taxon>Bivalvia</taxon>
        <taxon>Autobranchia</taxon>
        <taxon>Pteriomorphia</taxon>
        <taxon>Pectinida</taxon>
        <taxon>Pectinoidea</taxon>
        <taxon>Pectinidae</taxon>
        <taxon>Mizuhopecten</taxon>
    </lineage>
</organism>
<evidence type="ECO:0000313" key="4">
    <source>
        <dbReference type="Proteomes" id="UP000242188"/>
    </source>
</evidence>
<evidence type="ECO:0000256" key="2">
    <source>
        <dbReference type="SAM" id="MobiDB-lite"/>
    </source>
</evidence>
<dbReference type="STRING" id="6573.A0A210Q3Q1"/>
<keyword evidence="4" id="KW-1185">Reference proteome</keyword>
<feature type="region of interest" description="Disordered" evidence="2">
    <location>
        <begin position="253"/>
        <end position="277"/>
    </location>
</feature>
<name>A0A210Q3Q1_MIZYE</name>
<feature type="coiled-coil region" evidence="1">
    <location>
        <begin position="785"/>
        <end position="824"/>
    </location>
</feature>
<feature type="compositionally biased region" description="Polar residues" evidence="2">
    <location>
        <begin position="1119"/>
        <end position="1133"/>
    </location>
</feature>
<feature type="region of interest" description="Disordered" evidence="2">
    <location>
        <begin position="914"/>
        <end position="963"/>
    </location>
</feature>
<feature type="region of interest" description="Disordered" evidence="2">
    <location>
        <begin position="331"/>
        <end position="373"/>
    </location>
</feature>
<dbReference type="InterPro" id="IPR052825">
    <property type="entry name" value="CCD-Prefoldin_beta-like"/>
</dbReference>
<dbReference type="Pfam" id="PF15742">
    <property type="entry name" value="DUF4686"/>
    <property type="match status" value="1"/>
</dbReference>
<protein>
    <submittedName>
        <fullName evidence="3">Uncharacterized protein</fullName>
    </submittedName>
</protein>
<keyword evidence="1" id="KW-0175">Coiled coil</keyword>
<evidence type="ECO:0000256" key="1">
    <source>
        <dbReference type="SAM" id="Coils"/>
    </source>
</evidence>
<evidence type="ECO:0000313" key="3">
    <source>
        <dbReference type="EMBL" id="OWF43388.1"/>
    </source>
</evidence>
<dbReference type="OrthoDB" id="10007527at2759"/>